<dbReference type="GO" id="GO:0008270">
    <property type="term" value="F:zinc ion binding"/>
    <property type="evidence" value="ECO:0007669"/>
    <property type="project" value="UniProtKB-KW"/>
</dbReference>
<dbReference type="SUPFAM" id="SSF48371">
    <property type="entry name" value="ARM repeat"/>
    <property type="match status" value="1"/>
</dbReference>
<dbReference type="Pfam" id="PF22999">
    <property type="entry name" value="LTN1_E3_ligase_6th"/>
    <property type="match status" value="1"/>
</dbReference>
<proteinExistence type="inferred from homology"/>
<dbReference type="GO" id="GO:1990112">
    <property type="term" value="C:RQC complex"/>
    <property type="evidence" value="ECO:0007669"/>
    <property type="project" value="UniProtKB-UniRule"/>
</dbReference>
<accession>A0A3P8C6K3</accession>
<evidence type="ECO:0000259" key="4">
    <source>
        <dbReference type="Pfam" id="PF23009"/>
    </source>
</evidence>
<name>A0A3P8C6K3_HELPZ</name>
<dbReference type="InterPro" id="IPR056241">
    <property type="entry name" value="LTN1_HEAT_5th"/>
</dbReference>
<dbReference type="WBParaSite" id="HPBE_0002274201-mRNA-1">
    <property type="protein sequence ID" value="HPBE_0002274201-mRNA-1"/>
    <property type="gene ID" value="HPBE_0002274201"/>
</dbReference>
<dbReference type="Gene3D" id="1.25.10.10">
    <property type="entry name" value="Leucine-rich Repeat Variant"/>
    <property type="match status" value="1"/>
</dbReference>
<dbReference type="Proteomes" id="UP000050761">
    <property type="component" value="Unassembled WGS sequence"/>
</dbReference>
<feature type="domain" description="E3 ubiquitin-protein ligase listerin N-terminal" evidence="2">
    <location>
        <begin position="58"/>
        <end position="341"/>
    </location>
</feature>
<evidence type="ECO:0000259" key="3">
    <source>
        <dbReference type="Pfam" id="PF22999"/>
    </source>
</evidence>
<dbReference type="EMBL" id="UZAH01034304">
    <property type="protein sequence ID" value="VDP34402.1"/>
    <property type="molecule type" value="Genomic_DNA"/>
</dbReference>
<dbReference type="InterPro" id="IPR016024">
    <property type="entry name" value="ARM-type_fold"/>
</dbReference>
<dbReference type="GO" id="GO:1990116">
    <property type="term" value="P:ribosome-associated ubiquitin-dependent protein catabolic process"/>
    <property type="evidence" value="ECO:0007669"/>
    <property type="project" value="UniProtKB-UniRule"/>
</dbReference>
<comment type="catalytic activity">
    <reaction evidence="1">
        <text>S-ubiquitinyl-[E2 ubiquitin-conjugating enzyme]-L-cysteine + [acceptor protein]-L-lysine = [E2 ubiquitin-conjugating enzyme]-L-cysteine + N(6)-ubiquitinyl-[acceptor protein]-L-lysine.</text>
        <dbReference type="EC" id="2.3.2.27"/>
    </reaction>
</comment>
<feature type="domain" description="E3 ubiquitin-protein ligase listerin HEAT-repeats region" evidence="5">
    <location>
        <begin position="910"/>
        <end position="1084"/>
    </location>
</feature>
<keyword evidence="1" id="KW-0863">Zinc-finger</keyword>
<dbReference type="PANTHER" id="PTHR12389:SF0">
    <property type="entry name" value="E3 UBIQUITIN-PROTEIN LIGASE LISTERIN"/>
    <property type="match status" value="1"/>
</dbReference>
<keyword evidence="1" id="KW-0833">Ubl conjugation pathway</keyword>
<dbReference type="GO" id="GO:0061630">
    <property type="term" value="F:ubiquitin protein ligase activity"/>
    <property type="evidence" value="ECO:0007669"/>
    <property type="project" value="UniProtKB-UniRule"/>
</dbReference>
<sequence>MSKPQRRKGNAKTASSANAAALLERSGFSSTFTGFDGGATNVFEVAAAAKAGVVVQELDQEVALIIRKLSKKDPQTREKALRELLLCLKDKDRETVELCYKNFTTIMDKLVMDGSPTVRMLSLRVISFFISTLKKAAEKHLKTVIPVVLIATCDTSVSVSNQADAVLSENFPGEKSTQATLIFAPDTMKLAVDIIAGRHALVQPQKYDCEDSPEQRSARLTTQCLLVVARLAQCASDSPQFKEALEAFFKETAVIKSLIKGFPPVKSALLGICLKMTDCVPLLLDTPLATWIISNLDSQDSSICTKAFEAFNVLLSDERFYSKFDVQKSVIPKLLSVVRKKEIHWRCASQFLLPTYALLVPHVPDKPRFIQSFLDSFHDNLPFEAGAPMPFWAKSFAECVKFTFSNEAVVGQLSNLNIVEVLLKCVDVVQEEASECQEMIVALLLWILEKNVLSADETTFLLDSLQLNLMSKRPKSEAMCASLIATTSWSLRAFHVALLRVPPLHPDFIGPLLTCSDDYLAYVVKNVNIVSGLGKESKPSPTYAQIVLRILRCNSSYSNELKLPTSKLTPLILSEFAPADWPMLSSSMGSDLLPCLKKVVMQWQEERNYSAITKLLRMIKVEQRGVILSPALEKSCAPEFALELMETLELPEEMAAEISRLSFHSLFDQVSDEEIDTVLKILTKFPPCDMLIRNALSSYLDEPSSGLVKVFPSHSLQRVGMVCSQLLYADDRYVSLLPSQEDLLSMLTYFDKYLVNDIVAAFGLFAEPFAVEMEASASDEELLHSLEKAAQKALIYVSIDCEDKAHDLSLAYSAAVRPLIELLYETRFQCDAMSELISDCFDRLHQVFQKTALASSRAISALLSLPSSPATAQTALFYLRKCPLPRLPLISWSEPEQKASWYWALQADCSQLKLDSVEEWIARFHAESSLDFLSHICEHVLSDASEWEDSIFNASSLGSPSWRLSALCLVAALGILNRDLMSSLPAELLDFVLCGLVTAMDSCDEKMDSRDGSAAQLESLAGLALMVFTRCDTLTFKQYGNSFDEEWPNFFFPTMSRIIVRWYSLLRPDSPPSSFFARSLVEAFLRIKELPQDLTVKKKFCPELDKFGYDAVHQALIIHAEDSLVSESPFIRFSALHLMMLLSPIMYRQENGQWTEEEKVSTSGPRRLVVSDTFSRLIDGATGWPSVMAFDAALKPLSSCISSDEERVAYCDALPHSLSTILPQILARCPEDIPKGMESRWVTSSDIIFGQDLYSKYAASLLYRTLGSLPAVVRNWYAGLPNTGMQIVNRYVRQYVSKLLVDAELNKVKMANQRQLKGDKLLKIRVIPVSGEVVAEYTVEETTMRLSIVMPSDWPLSVPTIQIDKAIVPSEKVKKWLLQLTAYLFHQVWMKLLCIFKNY</sequence>
<dbReference type="Pfam" id="PF24618">
    <property type="entry name" value="LTN1_E3_ligase_5th"/>
    <property type="match status" value="1"/>
</dbReference>
<dbReference type="GO" id="GO:0043023">
    <property type="term" value="F:ribosomal large subunit binding"/>
    <property type="evidence" value="ECO:0007669"/>
    <property type="project" value="TreeGrafter"/>
</dbReference>
<feature type="domain" description="E3 ubiquitin-protein ligase listerin ubiquitin conjugating" evidence="4">
    <location>
        <begin position="1322"/>
        <end position="1387"/>
    </location>
</feature>
<reference evidence="6 7" key="1">
    <citation type="submission" date="2018-11" db="EMBL/GenBank/DDBJ databases">
        <authorList>
            <consortium name="Pathogen Informatics"/>
        </authorList>
    </citation>
    <scope>NUCLEOTIDE SEQUENCE [LARGE SCALE GENOMIC DNA]</scope>
</reference>
<feature type="domain" description="E3 ubiquitin-protein ligase listerin HEAT repeat region" evidence="3">
    <location>
        <begin position="1254"/>
        <end position="1309"/>
    </location>
</feature>
<keyword evidence="7" id="KW-1185">Reference proteome</keyword>
<evidence type="ECO:0000256" key="1">
    <source>
        <dbReference type="RuleBase" id="RU367090"/>
    </source>
</evidence>
<evidence type="ECO:0000259" key="2">
    <source>
        <dbReference type="Pfam" id="PF22958"/>
    </source>
</evidence>
<dbReference type="InterPro" id="IPR054477">
    <property type="entry name" value="LTN1_E3_ligase_6th"/>
</dbReference>
<organism evidence="6">
    <name type="scientific">Heligmosomoides polygyrus</name>
    <name type="common">Parasitic roundworm</name>
    <dbReference type="NCBI Taxonomy" id="6339"/>
    <lineage>
        <taxon>Eukaryota</taxon>
        <taxon>Metazoa</taxon>
        <taxon>Ecdysozoa</taxon>
        <taxon>Nematoda</taxon>
        <taxon>Chromadorea</taxon>
        <taxon>Rhabditida</taxon>
        <taxon>Rhabditina</taxon>
        <taxon>Rhabditomorpha</taxon>
        <taxon>Strongyloidea</taxon>
        <taxon>Heligmosomidae</taxon>
        <taxon>Heligmosomoides</taxon>
    </lineage>
</organism>
<keyword evidence="1" id="KW-0808">Transferase</keyword>
<comment type="function">
    <text evidence="1">E3 ubiquitin-protein ligase. Component of the ribosome quality control complex (RQC), a ribosome-associated complex that mediates ubiquitination and extraction of incompletely synthesized nascent chains for proteasomal degradation.</text>
</comment>
<dbReference type="InterPro" id="IPR054478">
    <property type="entry name" value="LTN1_UBC"/>
</dbReference>
<evidence type="ECO:0000259" key="5">
    <source>
        <dbReference type="Pfam" id="PF24618"/>
    </source>
</evidence>
<dbReference type="InterPro" id="IPR011989">
    <property type="entry name" value="ARM-like"/>
</dbReference>
<gene>
    <name evidence="6" type="ORF">HPBE_LOCUS22739</name>
</gene>
<dbReference type="InterPro" id="IPR054476">
    <property type="entry name" value="Ltn1_N"/>
</dbReference>
<evidence type="ECO:0000313" key="8">
    <source>
        <dbReference type="WBParaSite" id="HPBE_0002274201-mRNA-1"/>
    </source>
</evidence>
<keyword evidence="1" id="KW-0479">Metal-binding</keyword>
<dbReference type="Pfam" id="PF22958">
    <property type="entry name" value="Ltn1_1st"/>
    <property type="match status" value="1"/>
</dbReference>
<dbReference type="GO" id="GO:0072344">
    <property type="term" value="P:rescue of stalled ribosome"/>
    <property type="evidence" value="ECO:0007669"/>
    <property type="project" value="UniProtKB-UniRule"/>
</dbReference>
<dbReference type="InterPro" id="IPR039795">
    <property type="entry name" value="LTN1/Rkr1"/>
</dbReference>
<dbReference type="EC" id="2.3.2.27" evidence="1"/>
<dbReference type="GO" id="GO:0016567">
    <property type="term" value="P:protein ubiquitination"/>
    <property type="evidence" value="ECO:0007669"/>
    <property type="project" value="UniProtKB-UniPathway"/>
</dbReference>
<keyword evidence="1" id="KW-0862">Zinc</keyword>
<comment type="pathway">
    <text evidence="1">Protein modification; protein ubiquitination.</text>
</comment>
<evidence type="ECO:0000313" key="6">
    <source>
        <dbReference type="EMBL" id="VDP34402.1"/>
    </source>
</evidence>
<comment type="subunit">
    <text evidence="1">Component of the ribosome quality control complex (RQC).</text>
</comment>
<dbReference type="Pfam" id="PF23009">
    <property type="entry name" value="UBC_like"/>
    <property type="match status" value="1"/>
</dbReference>
<dbReference type="PANTHER" id="PTHR12389">
    <property type="entry name" value="ZINC FINGER PROTEIN 294"/>
    <property type="match status" value="1"/>
</dbReference>
<comment type="similarity">
    <text evidence="1">Belongs to the LTN1 family.</text>
</comment>
<dbReference type="GO" id="GO:0005829">
    <property type="term" value="C:cytosol"/>
    <property type="evidence" value="ECO:0007669"/>
    <property type="project" value="UniProtKB-UniRule"/>
</dbReference>
<dbReference type="OrthoDB" id="6108at2759"/>
<protein>
    <recommendedName>
        <fullName evidence="1">E3 ubiquitin-protein ligase listerin</fullName>
        <ecNumber evidence="1">2.3.2.27</ecNumber>
    </recommendedName>
    <alternativeName>
        <fullName evidence="1">RING-type E3 ubiquitin transferase listerin</fullName>
    </alternativeName>
</protein>
<reference evidence="8" key="2">
    <citation type="submission" date="2019-09" db="UniProtKB">
        <authorList>
            <consortium name="WormBaseParasite"/>
        </authorList>
    </citation>
    <scope>IDENTIFICATION</scope>
</reference>
<dbReference type="UniPathway" id="UPA00143"/>
<evidence type="ECO:0000313" key="7">
    <source>
        <dbReference type="Proteomes" id="UP000050761"/>
    </source>
</evidence>